<sequence>ENTMDGFGKNAQMFTIILLTHGDDLEADNISIEDFIGKKCDDSFKKLISDCGNRYHVFNNREKDHTQVKELLQKIDNMVKENGGGCYTNKMLQEAEASIRKEMERIMKEKEEEMKREREQLESKHKQEVEQMKEELEKQKNKTEIERRQREQQLKEKEEKIKEQQELRKRRNTEKQTIERERQKRNSSVCNGKKNVRIWKKK</sequence>
<feature type="compositionally biased region" description="Basic and acidic residues" evidence="4">
    <location>
        <begin position="110"/>
        <end position="184"/>
    </location>
</feature>
<dbReference type="GO" id="GO:0005525">
    <property type="term" value="F:GTP binding"/>
    <property type="evidence" value="ECO:0007669"/>
    <property type="project" value="UniProtKB-KW"/>
</dbReference>
<protein>
    <recommendedName>
        <fullName evidence="5">AIG1-type G domain-containing protein</fullName>
    </recommendedName>
</protein>
<dbReference type="PANTHER" id="PTHR10903">
    <property type="entry name" value="GTPASE, IMAP FAMILY MEMBER-RELATED"/>
    <property type="match status" value="1"/>
</dbReference>
<feature type="domain" description="AIG1-type G" evidence="5">
    <location>
        <begin position="6"/>
        <end position="100"/>
    </location>
</feature>
<dbReference type="STRING" id="409849.ENSPMGP00000021067"/>
<evidence type="ECO:0000313" key="6">
    <source>
        <dbReference type="Ensembl" id="ENSPMGP00000021067.1"/>
    </source>
</evidence>
<dbReference type="AlphaFoldDB" id="A0A3B4AV56"/>
<keyword evidence="2" id="KW-0547">Nucleotide-binding</keyword>
<dbReference type="Ensembl" id="ENSPMGT00000022456.1">
    <property type="protein sequence ID" value="ENSPMGP00000021067.1"/>
    <property type="gene ID" value="ENSPMGG00000017080.1"/>
</dbReference>
<dbReference type="PANTHER" id="PTHR10903:SF188">
    <property type="entry name" value="GTPASE IMAP FAMILY MEMBER 2-LIKE-RELATED"/>
    <property type="match status" value="1"/>
</dbReference>
<evidence type="ECO:0000259" key="5">
    <source>
        <dbReference type="Pfam" id="PF04548"/>
    </source>
</evidence>
<evidence type="ECO:0000256" key="3">
    <source>
        <dbReference type="ARBA" id="ARBA00023134"/>
    </source>
</evidence>
<keyword evidence="7" id="KW-1185">Reference proteome</keyword>
<dbReference type="InterPro" id="IPR027417">
    <property type="entry name" value="P-loop_NTPase"/>
</dbReference>
<dbReference type="Proteomes" id="UP000261520">
    <property type="component" value="Unplaced"/>
</dbReference>
<keyword evidence="3" id="KW-0342">GTP-binding</keyword>
<reference evidence="6" key="2">
    <citation type="submission" date="2025-09" db="UniProtKB">
        <authorList>
            <consortium name="Ensembl"/>
        </authorList>
    </citation>
    <scope>IDENTIFICATION</scope>
</reference>
<proteinExistence type="inferred from homology"/>
<dbReference type="InterPro" id="IPR006703">
    <property type="entry name" value="G_AIG1"/>
</dbReference>
<dbReference type="Pfam" id="PF04548">
    <property type="entry name" value="AIG1"/>
    <property type="match status" value="1"/>
</dbReference>
<dbReference type="InterPro" id="IPR045058">
    <property type="entry name" value="GIMA/IAN/Toc"/>
</dbReference>
<evidence type="ECO:0000256" key="4">
    <source>
        <dbReference type="SAM" id="MobiDB-lite"/>
    </source>
</evidence>
<dbReference type="Gene3D" id="3.40.50.300">
    <property type="entry name" value="P-loop containing nucleotide triphosphate hydrolases"/>
    <property type="match status" value="1"/>
</dbReference>
<reference evidence="6" key="1">
    <citation type="submission" date="2025-08" db="UniProtKB">
        <authorList>
            <consortium name="Ensembl"/>
        </authorList>
    </citation>
    <scope>IDENTIFICATION</scope>
</reference>
<evidence type="ECO:0000256" key="1">
    <source>
        <dbReference type="ARBA" id="ARBA00008535"/>
    </source>
</evidence>
<feature type="region of interest" description="Disordered" evidence="4">
    <location>
        <begin position="110"/>
        <end position="202"/>
    </location>
</feature>
<accession>A0A3B4AV56</accession>
<organism evidence="6 7">
    <name type="scientific">Periophthalmus magnuspinnatus</name>
    <dbReference type="NCBI Taxonomy" id="409849"/>
    <lineage>
        <taxon>Eukaryota</taxon>
        <taxon>Metazoa</taxon>
        <taxon>Chordata</taxon>
        <taxon>Craniata</taxon>
        <taxon>Vertebrata</taxon>
        <taxon>Euteleostomi</taxon>
        <taxon>Actinopterygii</taxon>
        <taxon>Neopterygii</taxon>
        <taxon>Teleostei</taxon>
        <taxon>Neoteleostei</taxon>
        <taxon>Acanthomorphata</taxon>
        <taxon>Gobiaria</taxon>
        <taxon>Gobiiformes</taxon>
        <taxon>Gobioidei</taxon>
        <taxon>Gobiidae</taxon>
        <taxon>Oxudercinae</taxon>
        <taxon>Periophthalmus</taxon>
    </lineage>
</organism>
<evidence type="ECO:0000313" key="7">
    <source>
        <dbReference type="Proteomes" id="UP000261520"/>
    </source>
</evidence>
<comment type="similarity">
    <text evidence="1">Belongs to the TRAFAC class TrmE-Era-EngA-EngB-Septin-like GTPase superfamily. AIG1/Toc34/Toc159-like paraseptin GTPase family. IAN subfamily.</text>
</comment>
<name>A0A3B4AV56_9GOBI</name>
<evidence type="ECO:0000256" key="2">
    <source>
        <dbReference type="ARBA" id="ARBA00022741"/>
    </source>
</evidence>